<evidence type="ECO:0000256" key="2">
    <source>
        <dbReference type="ARBA" id="ARBA00023239"/>
    </source>
</evidence>
<dbReference type="VEuPathDB" id="FungiDB:CC1G_02350"/>
<keyword evidence="1 3" id="KW-0210">Decarboxylase</keyword>
<dbReference type="OMA" id="FEGRYLG"/>
<organism evidence="5 6">
    <name type="scientific">Coprinopsis cinerea (strain Okayama-7 / 130 / ATCC MYA-4618 / FGSC 9003)</name>
    <name type="common">Inky cap fungus</name>
    <name type="synonym">Hormographiella aspergillata</name>
    <dbReference type="NCBI Taxonomy" id="240176"/>
    <lineage>
        <taxon>Eukaryota</taxon>
        <taxon>Fungi</taxon>
        <taxon>Dikarya</taxon>
        <taxon>Basidiomycota</taxon>
        <taxon>Agaricomycotina</taxon>
        <taxon>Agaricomycetes</taxon>
        <taxon>Agaricomycetidae</taxon>
        <taxon>Agaricales</taxon>
        <taxon>Agaricineae</taxon>
        <taxon>Psathyrellaceae</taxon>
        <taxon>Coprinopsis</taxon>
    </lineage>
</organism>
<sequence length="328" mass="36668">MARSHLPPAHAEPDWYRSLTPFSGGEPLKSTGGGDLVPVWNITAHIAFMNTMGITHSVLGFTGPSANVYMRDRNRTVALARLINEQLAAYARTQPEQFSFFAAVPLPYADDAIKELEYATKELGAVGVALMSNHEGMYLGHDVFTPFWKYMDGMGGRQIVYVHPTTPYIPVNDTFVVANPNPSMETSRMEYYMETARTFTDLTITQTLQNFTNTHFVLPHLGGAFPVMIDRVLKTRHPELYDSSLAIYRSRLWWDSASPTYFHQVAGLLGYDIPKANLLFGTDYPFVGTAANQADLQAILAYPGLTDDEKDNILSNNYKSLFGDKLNF</sequence>
<evidence type="ECO:0000313" key="6">
    <source>
        <dbReference type="Proteomes" id="UP000001861"/>
    </source>
</evidence>
<comment type="similarity">
    <text evidence="3">Belongs to the metallo-dependent hydrolases superfamily.</text>
</comment>
<dbReference type="RefSeq" id="XP_001830899.1">
    <property type="nucleotide sequence ID" value="XM_001830847.1"/>
</dbReference>
<dbReference type="AlphaFoldDB" id="A8N7U3"/>
<dbReference type="OrthoDB" id="2832284at2759"/>
<reference evidence="5 6" key="1">
    <citation type="journal article" date="2010" name="Proc. Natl. Acad. Sci. U.S.A.">
        <title>Insights into evolution of multicellular fungi from the assembled chromosomes of the mushroom Coprinopsis cinerea (Coprinus cinereus).</title>
        <authorList>
            <person name="Stajich J.E."/>
            <person name="Wilke S.K."/>
            <person name="Ahren D."/>
            <person name="Au C.H."/>
            <person name="Birren B.W."/>
            <person name="Borodovsky M."/>
            <person name="Burns C."/>
            <person name="Canback B."/>
            <person name="Casselton L.A."/>
            <person name="Cheng C.K."/>
            <person name="Deng J."/>
            <person name="Dietrich F.S."/>
            <person name="Fargo D.C."/>
            <person name="Farman M.L."/>
            <person name="Gathman A.C."/>
            <person name="Goldberg J."/>
            <person name="Guigo R."/>
            <person name="Hoegger P.J."/>
            <person name="Hooker J.B."/>
            <person name="Huggins A."/>
            <person name="James T.Y."/>
            <person name="Kamada T."/>
            <person name="Kilaru S."/>
            <person name="Kodira C."/>
            <person name="Kues U."/>
            <person name="Kupfer D."/>
            <person name="Kwan H.S."/>
            <person name="Lomsadze A."/>
            <person name="Li W."/>
            <person name="Lilly W.W."/>
            <person name="Ma L.J."/>
            <person name="Mackey A.J."/>
            <person name="Manning G."/>
            <person name="Martin F."/>
            <person name="Muraguchi H."/>
            <person name="Natvig D.O."/>
            <person name="Palmerini H."/>
            <person name="Ramesh M.A."/>
            <person name="Rehmeyer C.J."/>
            <person name="Roe B.A."/>
            <person name="Shenoy N."/>
            <person name="Stanke M."/>
            <person name="Ter-Hovhannisyan V."/>
            <person name="Tunlid A."/>
            <person name="Velagapudi R."/>
            <person name="Vision T.J."/>
            <person name="Zeng Q."/>
            <person name="Zolan M.E."/>
            <person name="Pukkila P.J."/>
        </authorList>
    </citation>
    <scope>NUCLEOTIDE SEQUENCE [LARGE SCALE GENOMIC DNA]</scope>
    <source>
        <strain evidence="6">Okayama-7 / 130 / ATCC MYA-4618 / FGSC 9003</strain>
    </source>
</reference>
<dbReference type="Proteomes" id="UP000001861">
    <property type="component" value="Unassembled WGS sequence"/>
</dbReference>
<dbReference type="EMBL" id="AACS02000003">
    <property type="protein sequence ID" value="EAU90963.1"/>
    <property type="molecule type" value="Genomic_DNA"/>
</dbReference>
<dbReference type="GO" id="GO:0016787">
    <property type="term" value="F:hydrolase activity"/>
    <property type="evidence" value="ECO:0007669"/>
    <property type="project" value="InterPro"/>
</dbReference>
<dbReference type="GeneID" id="6007352"/>
<dbReference type="GO" id="GO:0005829">
    <property type="term" value="C:cytosol"/>
    <property type="evidence" value="ECO:0007669"/>
    <property type="project" value="TreeGrafter"/>
</dbReference>
<evidence type="ECO:0000259" key="4">
    <source>
        <dbReference type="Pfam" id="PF04909"/>
    </source>
</evidence>
<dbReference type="SUPFAM" id="SSF51556">
    <property type="entry name" value="Metallo-dependent hydrolases"/>
    <property type="match status" value="1"/>
</dbReference>
<evidence type="ECO:0000313" key="5">
    <source>
        <dbReference type="EMBL" id="EAU90963.1"/>
    </source>
</evidence>
<keyword evidence="6" id="KW-1185">Reference proteome</keyword>
<dbReference type="Pfam" id="PF04909">
    <property type="entry name" value="Amidohydro_2"/>
    <property type="match status" value="1"/>
</dbReference>
<keyword evidence="2 3" id="KW-0456">Lyase</keyword>
<dbReference type="GO" id="GO:0016831">
    <property type="term" value="F:carboxy-lyase activity"/>
    <property type="evidence" value="ECO:0007669"/>
    <property type="project" value="UniProtKB-KW"/>
</dbReference>
<dbReference type="InterPro" id="IPR032465">
    <property type="entry name" value="ACMSD"/>
</dbReference>
<accession>A8N7U3</accession>
<dbReference type="STRING" id="240176.A8N7U3"/>
<dbReference type="eggNOG" id="ENOG502RXQB">
    <property type="taxonomic scope" value="Eukaryota"/>
</dbReference>
<protein>
    <submittedName>
        <fullName evidence="5">Amidohydrolase 2</fullName>
    </submittedName>
</protein>
<evidence type="ECO:0000256" key="1">
    <source>
        <dbReference type="ARBA" id="ARBA00022793"/>
    </source>
</evidence>
<dbReference type="KEGG" id="cci:CC1G_02350"/>
<dbReference type="PANTHER" id="PTHR21240">
    <property type="entry name" value="2-AMINO-3-CARBOXYLMUCONATE-6-SEMIALDEHYDE DECARBOXYLASE"/>
    <property type="match status" value="1"/>
</dbReference>
<dbReference type="PANTHER" id="PTHR21240:SF32">
    <property type="entry name" value="AMIDOHYDROLASE-RELATED DOMAIN-CONTAINING PROTEIN"/>
    <property type="match status" value="1"/>
</dbReference>
<gene>
    <name evidence="5" type="ORF">CC1G_02350</name>
</gene>
<proteinExistence type="inferred from homology"/>
<evidence type="ECO:0000256" key="3">
    <source>
        <dbReference type="RuleBase" id="RU366045"/>
    </source>
</evidence>
<comment type="caution">
    <text evidence="5">The sequence shown here is derived from an EMBL/GenBank/DDBJ whole genome shotgun (WGS) entry which is preliminary data.</text>
</comment>
<dbReference type="InParanoid" id="A8N7U3"/>
<dbReference type="GO" id="GO:0019748">
    <property type="term" value="P:secondary metabolic process"/>
    <property type="evidence" value="ECO:0007669"/>
    <property type="project" value="TreeGrafter"/>
</dbReference>
<dbReference type="InterPro" id="IPR006680">
    <property type="entry name" value="Amidohydro-rel"/>
</dbReference>
<dbReference type="Gene3D" id="3.20.20.140">
    <property type="entry name" value="Metal-dependent hydrolases"/>
    <property type="match status" value="1"/>
</dbReference>
<dbReference type="InterPro" id="IPR032466">
    <property type="entry name" value="Metal_Hydrolase"/>
</dbReference>
<name>A8N7U3_COPC7</name>
<feature type="domain" description="Amidohydrolase-related" evidence="4">
    <location>
        <begin position="70"/>
        <end position="317"/>
    </location>
</feature>